<keyword evidence="5" id="KW-0472">Membrane</keyword>
<evidence type="ECO:0000256" key="3">
    <source>
        <dbReference type="ARBA" id="ARBA00023002"/>
    </source>
</evidence>
<evidence type="ECO:0000313" key="6">
    <source>
        <dbReference type="EMBL" id="CEH15132.1"/>
    </source>
</evidence>
<dbReference type="EMBL" id="CCYA01000252">
    <property type="protein sequence ID" value="CEH15132.1"/>
    <property type="molecule type" value="Genomic_DNA"/>
</dbReference>
<dbReference type="Proteomes" id="UP000054845">
    <property type="component" value="Unassembled WGS sequence"/>
</dbReference>
<dbReference type="OrthoDB" id="6251714at2759"/>
<evidence type="ECO:0000256" key="1">
    <source>
        <dbReference type="ARBA" id="ARBA00006484"/>
    </source>
</evidence>
<name>A0A0P1BGR0_9BASI</name>
<dbReference type="AlphaFoldDB" id="A0A0P1BGR0"/>
<keyword evidence="5" id="KW-1133">Transmembrane helix</keyword>
<keyword evidence="3" id="KW-0560">Oxidoreductase</keyword>
<dbReference type="InterPro" id="IPR036291">
    <property type="entry name" value="NAD(P)-bd_dom_sf"/>
</dbReference>
<evidence type="ECO:0000256" key="2">
    <source>
        <dbReference type="ARBA" id="ARBA00022857"/>
    </source>
</evidence>
<dbReference type="FunFam" id="3.40.50.720:FF:000047">
    <property type="entry name" value="NADP-dependent L-serine/L-allo-threonine dehydrogenase"/>
    <property type="match status" value="1"/>
</dbReference>
<dbReference type="Pfam" id="PF00106">
    <property type="entry name" value="adh_short"/>
    <property type="match status" value="1"/>
</dbReference>
<dbReference type="PROSITE" id="PS00061">
    <property type="entry name" value="ADH_SHORT"/>
    <property type="match status" value="1"/>
</dbReference>
<dbReference type="PANTHER" id="PTHR42901">
    <property type="entry name" value="ALCOHOL DEHYDROGENASE"/>
    <property type="match status" value="1"/>
</dbReference>
<dbReference type="PRINTS" id="PR00080">
    <property type="entry name" value="SDRFAMILY"/>
</dbReference>
<keyword evidence="7" id="KW-1185">Reference proteome</keyword>
<feature type="transmembrane region" description="Helical" evidence="5">
    <location>
        <begin position="14"/>
        <end position="35"/>
    </location>
</feature>
<dbReference type="InterPro" id="IPR002347">
    <property type="entry name" value="SDR_fam"/>
</dbReference>
<protein>
    <submittedName>
        <fullName evidence="6">Nadp-dependent l-serine l-allo-threonine dehydrogenase</fullName>
    </submittedName>
</protein>
<dbReference type="GO" id="GO:0016616">
    <property type="term" value="F:oxidoreductase activity, acting on the CH-OH group of donors, NAD or NADP as acceptor"/>
    <property type="evidence" value="ECO:0007669"/>
    <property type="project" value="UniProtKB-ARBA"/>
</dbReference>
<dbReference type="PANTHER" id="PTHR42901:SF1">
    <property type="entry name" value="ALCOHOL DEHYDROGENASE"/>
    <property type="match status" value="1"/>
</dbReference>
<accession>A0A0P1BGR0</accession>
<comment type="similarity">
    <text evidence="1 4">Belongs to the short-chain dehydrogenases/reductases (SDR) family.</text>
</comment>
<evidence type="ECO:0000313" key="7">
    <source>
        <dbReference type="Proteomes" id="UP000054845"/>
    </source>
</evidence>
<sequence length="277" mass="29495">MSSLFGPSRLQDKVVLITGASGGIGAATAILFARAGANVILTARRASALSTIQSRCVEAHNSSGLKCGGLFQSLTLDVSKSNDISQLASRLPGWAKDKVDILVNNAGLVLGVEKVGEIEEEEVNVMIDTNVKGLIGMTQLFINQFKQRGSGHIIQIGSVAGVEAYPGGSIYCATKYAVRAFTSALRKEVVDTQIRITEIQPGLVASEGFSLTRFRGDQQKADQVYSGLQPLSSEDVAEEIVWAANRPAHVQIAESLIFPTNQAGPRDVARPLLDQSK</sequence>
<dbReference type="PRINTS" id="PR00081">
    <property type="entry name" value="GDHRDH"/>
</dbReference>
<keyword evidence="5" id="KW-0812">Transmembrane</keyword>
<dbReference type="Gene3D" id="3.40.50.720">
    <property type="entry name" value="NAD(P)-binding Rossmann-like Domain"/>
    <property type="match status" value="1"/>
</dbReference>
<proteinExistence type="inferred from homology"/>
<reference evidence="6 7" key="1">
    <citation type="submission" date="2014-09" db="EMBL/GenBank/DDBJ databases">
        <authorList>
            <person name="Magalhaes I.L.F."/>
            <person name="Oliveira U."/>
            <person name="Santos F.R."/>
            <person name="Vidigal T.H.D.A."/>
            <person name="Brescovit A.D."/>
            <person name="Santos A.J."/>
        </authorList>
    </citation>
    <scope>NUCLEOTIDE SEQUENCE [LARGE SCALE GENOMIC DNA]</scope>
</reference>
<dbReference type="InterPro" id="IPR020904">
    <property type="entry name" value="Sc_DH/Rdtase_CS"/>
</dbReference>
<evidence type="ECO:0000256" key="4">
    <source>
        <dbReference type="RuleBase" id="RU000363"/>
    </source>
</evidence>
<organism evidence="6 7">
    <name type="scientific">Ceraceosorus bombacis</name>
    <dbReference type="NCBI Taxonomy" id="401625"/>
    <lineage>
        <taxon>Eukaryota</taxon>
        <taxon>Fungi</taxon>
        <taxon>Dikarya</taxon>
        <taxon>Basidiomycota</taxon>
        <taxon>Ustilaginomycotina</taxon>
        <taxon>Exobasidiomycetes</taxon>
        <taxon>Ceraceosorales</taxon>
        <taxon>Ceraceosoraceae</taxon>
        <taxon>Ceraceosorus</taxon>
    </lineage>
</organism>
<dbReference type="SUPFAM" id="SSF51735">
    <property type="entry name" value="NAD(P)-binding Rossmann-fold domains"/>
    <property type="match status" value="1"/>
</dbReference>
<evidence type="ECO:0000256" key="5">
    <source>
        <dbReference type="SAM" id="Phobius"/>
    </source>
</evidence>
<dbReference type="STRING" id="401625.A0A0P1BGR0"/>
<keyword evidence="2" id="KW-0521">NADP</keyword>